<keyword evidence="2" id="KW-0378">Hydrolase</keyword>
<protein>
    <recommendedName>
        <fullName evidence="1 2">Signal peptidase I</fullName>
        <ecNumber evidence="2">3.4.21.89</ecNumber>
    </recommendedName>
</protein>
<keyword evidence="2" id="KW-0472">Membrane</keyword>
<feature type="domain" description="Peptidase S26" evidence="3">
    <location>
        <begin position="31"/>
        <end position="183"/>
    </location>
</feature>
<dbReference type="Pfam" id="PF10502">
    <property type="entry name" value="Peptidase_S26"/>
    <property type="match status" value="1"/>
</dbReference>
<comment type="subcellular location">
    <subcellularLocation>
        <location evidence="2">Membrane</location>
        <topology evidence="2">Multi-pass membrane protein</topology>
    </subcellularLocation>
</comment>
<accession>A0A4V2G3F1</accession>
<reference evidence="4 5" key="1">
    <citation type="submission" date="2019-02" db="EMBL/GenBank/DDBJ databases">
        <title>Genomic Encyclopedia of Type Strains, Phase IV (KMG-IV): sequencing the most valuable type-strain genomes for metagenomic binning, comparative biology and taxonomic classification.</title>
        <authorList>
            <person name="Goeker M."/>
        </authorList>
    </citation>
    <scope>NUCLEOTIDE SEQUENCE [LARGE SCALE GENOMIC DNA]</scope>
    <source>
        <strain evidence="4 5">DSM 105135</strain>
    </source>
</reference>
<evidence type="ECO:0000313" key="4">
    <source>
        <dbReference type="EMBL" id="RZU36756.1"/>
    </source>
</evidence>
<comment type="caution">
    <text evidence="2">Lacks conserved residue(s) required for the propagation of feature annotation.</text>
</comment>
<dbReference type="GO" id="GO:0009003">
    <property type="term" value="F:signal peptidase activity"/>
    <property type="evidence" value="ECO:0007669"/>
    <property type="project" value="UniProtKB-EC"/>
</dbReference>
<sequence length="186" mass="21108">MILTAVQSRWMKLVEATRGKGHQVAWVIVGYFAAMLLGRAAFTTLTDHYQLAIEAGKNPSNNHYLFVLHKESIDIHTLKPGDYVSFHSGRLEPYISRDAVITKQVRGLPGDEIRIARDKLYINGLFSGNLNLLTRLQKPSGAYDQTYRVPANHIFVLGSHPRSYDSRYWGVLHVREVFARATPILF</sequence>
<dbReference type="NCBIfam" id="TIGR02227">
    <property type="entry name" value="sigpep_I_bact"/>
    <property type="match status" value="1"/>
</dbReference>
<dbReference type="EMBL" id="SHKX01000017">
    <property type="protein sequence ID" value="RZU36756.1"/>
    <property type="molecule type" value="Genomic_DNA"/>
</dbReference>
<dbReference type="OrthoDB" id="5360818at2"/>
<dbReference type="GO" id="GO:0006465">
    <property type="term" value="P:signal peptide processing"/>
    <property type="evidence" value="ECO:0007669"/>
    <property type="project" value="InterPro"/>
</dbReference>
<keyword evidence="2" id="KW-0645">Protease</keyword>
<keyword evidence="2" id="KW-0812">Transmembrane</keyword>
<keyword evidence="2" id="KW-1133">Transmembrane helix</keyword>
<dbReference type="Gene3D" id="2.10.109.10">
    <property type="entry name" value="Umud Fragment, subunit A"/>
    <property type="match status" value="1"/>
</dbReference>
<evidence type="ECO:0000313" key="5">
    <source>
        <dbReference type="Proteomes" id="UP000292423"/>
    </source>
</evidence>
<dbReference type="SUPFAM" id="SSF51306">
    <property type="entry name" value="LexA/Signal peptidase"/>
    <property type="match status" value="1"/>
</dbReference>
<dbReference type="EC" id="3.4.21.89" evidence="2"/>
<dbReference type="GO" id="GO:0004252">
    <property type="term" value="F:serine-type endopeptidase activity"/>
    <property type="evidence" value="ECO:0007669"/>
    <property type="project" value="InterPro"/>
</dbReference>
<keyword evidence="5" id="KW-1185">Reference proteome</keyword>
<name>A0A4V2G3F1_9GAMM</name>
<comment type="catalytic activity">
    <reaction evidence="2">
        <text>Cleavage of hydrophobic, N-terminal signal or leader sequences from secreted and periplasmic proteins.</text>
        <dbReference type="EC" id="3.4.21.89"/>
    </reaction>
</comment>
<evidence type="ECO:0000256" key="1">
    <source>
        <dbReference type="ARBA" id="ARBA00019232"/>
    </source>
</evidence>
<dbReference type="GO" id="GO:0016020">
    <property type="term" value="C:membrane"/>
    <property type="evidence" value="ECO:0007669"/>
    <property type="project" value="UniProtKB-SubCell"/>
</dbReference>
<dbReference type="Proteomes" id="UP000292423">
    <property type="component" value="Unassembled WGS sequence"/>
</dbReference>
<gene>
    <name evidence="4" type="ORF">EV700_3222</name>
</gene>
<dbReference type="InterPro" id="IPR036286">
    <property type="entry name" value="LexA/Signal_pep-like_sf"/>
</dbReference>
<organism evidence="4 5">
    <name type="scientific">Fluviicoccus keumensis</name>
    <dbReference type="NCBI Taxonomy" id="1435465"/>
    <lineage>
        <taxon>Bacteria</taxon>
        <taxon>Pseudomonadati</taxon>
        <taxon>Pseudomonadota</taxon>
        <taxon>Gammaproteobacteria</taxon>
        <taxon>Moraxellales</taxon>
        <taxon>Moraxellaceae</taxon>
        <taxon>Fluviicoccus</taxon>
    </lineage>
</organism>
<comment type="similarity">
    <text evidence="2">Belongs to the peptidase S26 family.</text>
</comment>
<dbReference type="InterPro" id="IPR019533">
    <property type="entry name" value="Peptidase_S26"/>
</dbReference>
<dbReference type="RefSeq" id="WP_130415703.1">
    <property type="nucleotide sequence ID" value="NZ_SHKX01000017.1"/>
</dbReference>
<evidence type="ECO:0000256" key="2">
    <source>
        <dbReference type="RuleBase" id="RU362042"/>
    </source>
</evidence>
<comment type="caution">
    <text evidence="4">The sequence shown here is derived from an EMBL/GenBank/DDBJ whole genome shotgun (WGS) entry which is preliminary data.</text>
</comment>
<dbReference type="AlphaFoldDB" id="A0A4V2G3F1"/>
<proteinExistence type="inferred from homology"/>
<dbReference type="InterPro" id="IPR000223">
    <property type="entry name" value="Pept_S26A_signal_pept_1"/>
</dbReference>
<evidence type="ECO:0000259" key="3">
    <source>
        <dbReference type="Pfam" id="PF10502"/>
    </source>
</evidence>
<feature type="transmembrane region" description="Helical" evidence="2">
    <location>
        <begin position="21"/>
        <end position="42"/>
    </location>
</feature>